<reference evidence="1 2" key="1">
    <citation type="submission" date="2016-02" db="EMBL/GenBank/DDBJ databases">
        <title>Comparative genomic and transcriptomic foundation for Pichia pastoris.</title>
        <authorList>
            <person name="Love K.R."/>
            <person name="Shah K.A."/>
            <person name="Whittaker C.A."/>
            <person name="Wu J."/>
            <person name="Bartlett M.C."/>
            <person name="Ma D."/>
            <person name="Leeson R.L."/>
            <person name="Priest M."/>
            <person name="Young S.K."/>
            <person name="Love J.C."/>
        </authorList>
    </citation>
    <scope>NUCLEOTIDE SEQUENCE [LARGE SCALE GENOMIC DNA]</scope>
    <source>
        <strain evidence="1 2">ATCC 28485</strain>
    </source>
</reference>
<evidence type="ECO:0000313" key="1">
    <source>
        <dbReference type="EMBL" id="ANZ73198.1"/>
    </source>
</evidence>
<accession>A0A1B2J5D8</accession>
<evidence type="ECO:0000313" key="2">
    <source>
        <dbReference type="Proteomes" id="UP000094565"/>
    </source>
</evidence>
<gene>
    <name evidence="1" type="ORF">ATY40_BA7501120</name>
</gene>
<name>A0A1B2J5D8_PICPA</name>
<organism evidence="1 2">
    <name type="scientific">Komagataella pastoris</name>
    <name type="common">Yeast</name>
    <name type="synonym">Pichia pastoris</name>
    <dbReference type="NCBI Taxonomy" id="4922"/>
    <lineage>
        <taxon>Eukaryota</taxon>
        <taxon>Fungi</taxon>
        <taxon>Dikarya</taxon>
        <taxon>Ascomycota</taxon>
        <taxon>Saccharomycotina</taxon>
        <taxon>Pichiomycetes</taxon>
        <taxon>Pichiales</taxon>
        <taxon>Pichiaceae</taxon>
        <taxon>Komagataella</taxon>
    </lineage>
</organism>
<dbReference type="EMBL" id="CP014584">
    <property type="protein sequence ID" value="ANZ73198.1"/>
    <property type="molecule type" value="Genomic_DNA"/>
</dbReference>
<dbReference type="OrthoDB" id="10374878at2759"/>
<sequence>MPDLSNMTLQTNPNSSSVYQILESDFNLNEFRFSAPSNPLYLYLSYEQDASVPSLQRENLVTYSGTKLGTDNSGVIPHFYLSQLTRFAEPRLKERVWFTLNQICNHRKKTKTQQTYLDIGINRLCASYTSEDPSLLVDTIIGDLQPLVSFTKAFLLSIKNDVAANAMAMGNREILDILQVYLKNHRMYEKKTTYTKLSNAPMKVVQDYVKYSILKVLSATLG</sequence>
<proteinExistence type="predicted"/>
<keyword evidence="2" id="KW-1185">Reference proteome</keyword>
<protein>
    <submittedName>
        <fullName evidence="1">BA75_01120T0</fullName>
    </submittedName>
</protein>
<dbReference type="Proteomes" id="UP000094565">
    <property type="component" value="Chromosome 1"/>
</dbReference>
<dbReference type="AlphaFoldDB" id="A0A1B2J5D8"/>